<feature type="domain" description="Conserved oligomeric complex COG6 N-terminal" evidence="12">
    <location>
        <begin position="55"/>
        <end position="159"/>
    </location>
</feature>
<evidence type="ECO:0000313" key="14">
    <source>
        <dbReference type="EMBL" id="GMT04090.1"/>
    </source>
</evidence>
<evidence type="ECO:0000259" key="13">
    <source>
        <dbReference type="Pfam" id="PF20653"/>
    </source>
</evidence>
<gene>
    <name evidence="14" type="ORF">PENTCL1PPCAC_26264</name>
</gene>
<comment type="caution">
    <text evidence="14">The sequence shown here is derived from an EMBL/GenBank/DDBJ whole genome shotgun (WGS) entry which is preliminary data.</text>
</comment>
<protein>
    <recommendedName>
        <fullName evidence="5 11">Conserved oligomeric Golgi complex subunit 6</fullName>
        <shortName evidence="11">COG complex subunit 6</shortName>
    </recommendedName>
    <alternativeName>
        <fullName evidence="10 11">Component of oligomeric Golgi complex 6</fullName>
    </alternativeName>
</protein>
<name>A0AAV5UCR4_9BILA</name>
<dbReference type="GO" id="GO:0006891">
    <property type="term" value="P:intra-Golgi vesicle-mediated transport"/>
    <property type="evidence" value="ECO:0007669"/>
    <property type="project" value="UniProtKB-UniRule"/>
</dbReference>
<dbReference type="GO" id="GO:0017119">
    <property type="term" value="C:Golgi transport complex"/>
    <property type="evidence" value="ECO:0007669"/>
    <property type="project" value="UniProtKB-UniRule"/>
</dbReference>
<dbReference type="Pfam" id="PF06419">
    <property type="entry name" value="COG6_N"/>
    <property type="match status" value="1"/>
</dbReference>
<keyword evidence="7 11" id="KW-0653">Protein transport</keyword>
<evidence type="ECO:0000256" key="10">
    <source>
        <dbReference type="ARBA" id="ARBA00031348"/>
    </source>
</evidence>
<feature type="domain" description="Conserved Oligomeric Golgi complex subunit 6 C-terminal" evidence="13">
    <location>
        <begin position="194"/>
        <end position="638"/>
    </location>
</feature>
<sequence>FRMENGESEKTVPTSFSSANPAKKKIDKLIASKVHNDPAFAELMDYVSPIVSDIDIHTERRLMRKLEQRELDLNKEYLKEFEKVNEHVQKFSDKVTAMHTICAGLTDQIQQNKEKTQDLLNKTSALQNRKKVLELKQKAIDDFLAKFSLTEAEEKALEGNTDGRVSSDFFPALTRAHSIYEQSKQLLRTCANHSAAMGVMEEMSKKMESAYDVLYRSIQRECRVLSTEMGEVKGVIADSFAALKDRQVLLKYALDDYANARKNNAMRAFSDILTRGAGGGKPLEVLSHDPLRYTGDMLAWIYECIGSEKELLMAMLSKCPPEMVREHEQRVLSLISSQLARTFKVRVEQTLTGEHESTLLYKLVSILAFYATKIEPIVGTESDLVQTIEELQQLTLNIFFSGLNQTVLKILAKMGTPDYDLLPVQAVHQSLILLKEVLDVHDSTSAGGDDAKNRFDKMVASVLDPLYRSIQLATTHLHSGVDISVYTLNCLSSIHSLLILYPYTDKRIEVALALMSGHEDTLISEEASAILSSTGLIPIYQKAMAHNQSQGPLSSISDADSATVKRALEAFDNFLAQPHYGRIDQVARISNMQVRDRVHTRTMEAVVAAYSIIHDKLVDPFNKYEGLEAKTVEQVRDLLK</sequence>
<dbReference type="AlphaFoldDB" id="A0AAV5UCR4"/>
<keyword evidence="9 11" id="KW-0472">Membrane</keyword>
<evidence type="ECO:0000256" key="8">
    <source>
        <dbReference type="ARBA" id="ARBA00023034"/>
    </source>
</evidence>
<comment type="similarity">
    <text evidence="3 11">Belongs to the COG6 family.</text>
</comment>
<keyword evidence="8 11" id="KW-0333">Golgi apparatus</keyword>
<dbReference type="SMART" id="SM01087">
    <property type="entry name" value="COG6"/>
    <property type="match status" value="1"/>
</dbReference>
<reference evidence="14" key="1">
    <citation type="submission" date="2023-10" db="EMBL/GenBank/DDBJ databases">
        <title>Genome assembly of Pristionchus species.</title>
        <authorList>
            <person name="Yoshida K."/>
            <person name="Sommer R.J."/>
        </authorList>
    </citation>
    <scope>NUCLEOTIDE SEQUENCE</scope>
    <source>
        <strain evidence="14">RS0144</strain>
    </source>
</reference>
<keyword evidence="6 11" id="KW-0813">Transport</keyword>
<evidence type="ECO:0000256" key="7">
    <source>
        <dbReference type="ARBA" id="ARBA00022927"/>
    </source>
</evidence>
<proteinExistence type="inferred from homology"/>
<keyword evidence="15" id="KW-1185">Reference proteome</keyword>
<comment type="subunit">
    <text evidence="4">Component of the conserved oligomeric Golgi complex which is composed of eight different subunits and is required for normal Golgi morphology and localization.</text>
</comment>
<dbReference type="PANTHER" id="PTHR21506:SF0">
    <property type="entry name" value="CONSERVED OLIGOMERIC GOLGI COMPLEX SUBUNIT 6"/>
    <property type="match status" value="1"/>
</dbReference>
<dbReference type="Proteomes" id="UP001432027">
    <property type="component" value="Unassembled WGS sequence"/>
</dbReference>
<dbReference type="PANTHER" id="PTHR21506">
    <property type="entry name" value="COMPONENT OF OLIGOMERIC GOLGI COMPLEX 6"/>
    <property type="match status" value="1"/>
</dbReference>
<evidence type="ECO:0000256" key="9">
    <source>
        <dbReference type="ARBA" id="ARBA00023136"/>
    </source>
</evidence>
<evidence type="ECO:0000256" key="1">
    <source>
        <dbReference type="ARBA" id="ARBA00003627"/>
    </source>
</evidence>
<dbReference type="InterPro" id="IPR048369">
    <property type="entry name" value="COG6_C"/>
</dbReference>
<comment type="subcellular location">
    <subcellularLocation>
        <location evidence="2 11">Golgi apparatus membrane</location>
        <topology evidence="2 11">Peripheral membrane protein</topology>
    </subcellularLocation>
</comment>
<evidence type="ECO:0000256" key="6">
    <source>
        <dbReference type="ARBA" id="ARBA00022448"/>
    </source>
</evidence>
<dbReference type="InterPro" id="IPR048368">
    <property type="entry name" value="COG6_N"/>
</dbReference>
<accession>A0AAV5UCR4</accession>
<organism evidence="14 15">
    <name type="scientific">Pristionchus entomophagus</name>
    <dbReference type="NCBI Taxonomy" id="358040"/>
    <lineage>
        <taxon>Eukaryota</taxon>
        <taxon>Metazoa</taxon>
        <taxon>Ecdysozoa</taxon>
        <taxon>Nematoda</taxon>
        <taxon>Chromadorea</taxon>
        <taxon>Rhabditida</taxon>
        <taxon>Rhabditina</taxon>
        <taxon>Diplogasteromorpha</taxon>
        <taxon>Diplogasteroidea</taxon>
        <taxon>Neodiplogasteridae</taxon>
        <taxon>Pristionchus</taxon>
    </lineage>
</organism>
<feature type="non-terminal residue" evidence="14">
    <location>
        <position position="1"/>
    </location>
</feature>
<evidence type="ECO:0000256" key="5">
    <source>
        <dbReference type="ARBA" id="ARBA00020973"/>
    </source>
</evidence>
<dbReference type="GO" id="GO:0000139">
    <property type="term" value="C:Golgi membrane"/>
    <property type="evidence" value="ECO:0007669"/>
    <property type="project" value="UniProtKB-SubCell"/>
</dbReference>
<evidence type="ECO:0000259" key="12">
    <source>
        <dbReference type="Pfam" id="PF06419"/>
    </source>
</evidence>
<dbReference type="GO" id="GO:0015031">
    <property type="term" value="P:protein transport"/>
    <property type="evidence" value="ECO:0007669"/>
    <property type="project" value="UniProtKB-KW"/>
</dbReference>
<evidence type="ECO:0000256" key="11">
    <source>
        <dbReference type="RuleBase" id="RU365075"/>
    </source>
</evidence>
<evidence type="ECO:0000256" key="2">
    <source>
        <dbReference type="ARBA" id="ARBA00004395"/>
    </source>
</evidence>
<evidence type="ECO:0000256" key="3">
    <source>
        <dbReference type="ARBA" id="ARBA00011023"/>
    </source>
</evidence>
<dbReference type="InterPro" id="IPR010490">
    <property type="entry name" value="COG6"/>
</dbReference>
<evidence type="ECO:0000256" key="4">
    <source>
        <dbReference type="ARBA" id="ARBA00011166"/>
    </source>
</evidence>
<comment type="function">
    <text evidence="1 11">Required for normal Golgi function.</text>
</comment>
<dbReference type="EMBL" id="BTSX01000006">
    <property type="protein sequence ID" value="GMT04090.1"/>
    <property type="molecule type" value="Genomic_DNA"/>
</dbReference>
<dbReference type="Pfam" id="PF20653">
    <property type="entry name" value="COG6_C"/>
    <property type="match status" value="1"/>
</dbReference>
<evidence type="ECO:0000313" key="15">
    <source>
        <dbReference type="Proteomes" id="UP001432027"/>
    </source>
</evidence>